<dbReference type="AlphaFoldDB" id="A0AAN8XUK5"/>
<evidence type="ECO:0000256" key="1">
    <source>
        <dbReference type="ARBA" id="ARBA00008889"/>
    </source>
</evidence>
<dbReference type="CDD" id="cd05797">
    <property type="entry name" value="Ribosomal_L10"/>
    <property type="match status" value="1"/>
</dbReference>
<sequence length="253" mass="28767">MSWLMCGRLFQSNIAVPLVQTLRHRSRRPNLRRPAVPHWQRAVILKVTQPQYLDISEDVHPAEICKLRIKNEAKQKEVNPFEQILAREFLEKTEAAKVIAIFHRNAMTEAELYAVRLQLNKIGLHYQHYNNNIARLAFTGTKYEALLQLYQSQTATFIGDDVKIAKLLKMGKKFATLTLMAGVLEGRLMSKSDLQGYAALPSIHTLQGQLVGILNAPLRRLSQNLTFHQTALASSLNQYMSDKTKGTTKNEDT</sequence>
<keyword evidence="3" id="KW-0687">Ribonucleoprotein</keyword>
<proteinExistence type="inferred from homology"/>
<name>A0AAN8XUK5_HALRR</name>
<dbReference type="PANTHER" id="PTHR11560">
    <property type="entry name" value="39S RIBOSOMAL PROTEIN L10, MITOCHONDRIAL"/>
    <property type="match status" value="1"/>
</dbReference>
<comment type="similarity">
    <text evidence="1">Belongs to the universal ribosomal protein uL10 family.</text>
</comment>
<evidence type="ECO:0000256" key="3">
    <source>
        <dbReference type="ARBA" id="ARBA00023274"/>
    </source>
</evidence>
<evidence type="ECO:0000256" key="4">
    <source>
        <dbReference type="ARBA" id="ARBA00035707"/>
    </source>
</evidence>
<evidence type="ECO:0000256" key="5">
    <source>
        <dbReference type="ARBA" id="ARBA00035716"/>
    </source>
</evidence>
<keyword evidence="2" id="KW-0689">Ribosomal protein</keyword>
<dbReference type="Gene3D" id="3.30.70.1730">
    <property type="match status" value="1"/>
</dbReference>
<reference evidence="6 7" key="1">
    <citation type="submission" date="2023-11" db="EMBL/GenBank/DDBJ databases">
        <title>Halocaridina rubra genome assembly.</title>
        <authorList>
            <person name="Smith C."/>
        </authorList>
    </citation>
    <scope>NUCLEOTIDE SEQUENCE [LARGE SCALE GENOMIC DNA]</scope>
    <source>
        <strain evidence="6">EP-1</strain>
        <tissue evidence="6">Whole</tissue>
    </source>
</reference>
<keyword evidence="7" id="KW-1185">Reference proteome</keyword>
<dbReference type="Proteomes" id="UP001381693">
    <property type="component" value="Unassembled WGS sequence"/>
</dbReference>
<gene>
    <name evidence="6" type="ORF">SK128_007227</name>
</gene>
<dbReference type="InterPro" id="IPR001790">
    <property type="entry name" value="Ribosomal_uL10"/>
</dbReference>
<organism evidence="6 7">
    <name type="scientific">Halocaridina rubra</name>
    <name type="common">Hawaiian red shrimp</name>
    <dbReference type="NCBI Taxonomy" id="373956"/>
    <lineage>
        <taxon>Eukaryota</taxon>
        <taxon>Metazoa</taxon>
        <taxon>Ecdysozoa</taxon>
        <taxon>Arthropoda</taxon>
        <taxon>Crustacea</taxon>
        <taxon>Multicrustacea</taxon>
        <taxon>Malacostraca</taxon>
        <taxon>Eumalacostraca</taxon>
        <taxon>Eucarida</taxon>
        <taxon>Decapoda</taxon>
        <taxon>Pleocyemata</taxon>
        <taxon>Caridea</taxon>
        <taxon>Atyoidea</taxon>
        <taxon>Atyidae</taxon>
        <taxon>Halocaridina</taxon>
    </lineage>
</organism>
<evidence type="ECO:0000313" key="7">
    <source>
        <dbReference type="Proteomes" id="UP001381693"/>
    </source>
</evidence>
<dbReference type="SUPFAM" id="SSF160369">
    <property type="entry name" value="Ribosomal protein L10-like"/>
    <property type="match status" value="1"/>
</dbReference>
<comment type="caution">
    <text evidence="6">The sequence shown here is derived from an EMBL/GenBank/DDBJ whole genome shotgun (WGS) entry which is preliminary data.</text>
</comment>
<dbReference type="EMBL" id="JAXCGZ010000366">
    <property type="protein sequence ID" value="KAK7086114.1"/>
    <property type="molecule type" value="Genomic_DNA"/>
</dbReference>
<dbReference type="GO" id="GO:0005840">
    <property type="term" value="C:ribosome"/>
    <property type="evidence" value="ECO:0007669"/>
    <property type="project" value="UniProtKB-KW"/>
</dbReference>
<protein>
    <recommendedName>
        <fullName evidence="4">Large ribosomal subunit protein uL10m</fullName>
    </recommendedName>
    <alternativeName>
        <fullName evidence="5">39S ribosomal protein L10, mitochondrial</fullName>
    </alternativeName>
</protein>
<evidence type="ECO:0000313" key="6">
    <source>
        <dbReference type="EMBL" id="KAK7086114.1"/>
    </source>
</evidence>
<accession>A0AAN8XUK5</accession>
<dbReference type="GO" id="GO:1990904">
    <property type="term" value="C:ribonucleoprotein complex"/>
    <property type="evidence" value="ECO:0007669"/>
    <property type="project" value="UniProtKB-KW"/>
</dbReference>
<evidence type="ECO:0000256" key="2">
    <source>
        <dbReference type="ARBA" id="ARBA00022980"/>
    </source>
</evidence>
<dbReference type="Pfam" id="PF00466">
    <property type="entry name" value="Ribosomal_L10"/>
    <property type="match status" value="1"/>
</dbReference>
<dbReference type="InterPro" id="IPR043141">
    <property type="entry name" value="Ribosomal_uL10-like_sf"/>
</dbReference>
<dbReference type="InterPro" id="IPR047865">
    <property type="entry name" value="Ribosomal_uL10_bac_type"/>
</dbReference>